<evidence type="ECO:0008006" key="3">
    <source>
        <dbReference type="Google" id="ProtNLM"/>
    </source>
</evidence>
<organism evidence="1 2">
    <name type="scientific">Aromia moschata</name>
    <dbReference type="NCBI Taxonomy" id="1265417"/>
    <lineage>
        <taxon>Eukaryota</taxon>
        <taxon>Metazoa</taxon>
        <taxon>Ecdysozoa</taxon>
        <taxon>Arthropoda</taxon>
        <taxon>Hexapoda</taxon>
        <taxon>Insecta</taxon>
        <taxon>Pterygota</taxon>
        <taxon>Neoptera</taxon>
        <taxon>Endopterygota</taxon>
        <taxon>Coleoptera</taxon>
        <taxon>Polyphaga</taxon>
        <taxon>Cucujiformia</taxon>
        <taxon>Chrysomeloidea</taxon>
        <taxon>Cerambycidae</taxon>
        <taxon>Cerambycinae</taxon>
        <taxon>Callichromatini</taxon>
        <taxon>Aromia</taxon>
    </lineage>
</organism>
<dbReference type="AlphaFoldDB" id="A0AAV8XQ69"/>
<dbReference type="Gene3D" id="1.10.10.1450">
    <property type="match status" value="1"/>
</dbReference>
<evidence type="ECO:0000313" key="2">
    <source>
        <dbReference type="Proteomes" id="UP001162162"/>
    </source>
</evidence>
<evidence type="ECO:0000313" key="1">
    <source>
        <dbReference type="EMBL" id="KAJ8941167.1"/>
    </source>
</evidence>
<dbReference type="EMBL" id="JAPWTK010000385">
    <property type="protein sequence ID" value="KAJ8941167.1"/>
    <property type="molecule type" value="Genomic_DNA"/>
</dbReference>
<dbReference type="InterPro" id="IPR052709">
    <property type="entry name" value="Transposase-MT_Hybrid"/>
</dbReference>
<name>A0AAV8XQ69_9CUCU</name>
<sequence>MDSLLDELDYQGYKSTKFYYTKSPSQGASSRTAMNRLLEQHYAVKFCFKCHETHEMIKSAYGDDAMGRSSVFEWHKLFREGREKVEDDQRSGRRSTIKNDENMVKIKNLLNSGRSLSVRMISEHLNLPPSIRRFQKAPP</sequence>
<proteinExistence type="predicted"/>
<dbReference type="PANTHER" id="PTHR46060:SF1">
    <property type="entry name" value="MARINER MOS1 TRANSPOSASE-LIKE PROTEIN"/>
    <property type="match status" value="1"/>
</dbReference>
<accession>A0AAV8XQ69</accession>
<keyword evidence="2" id="KW-1185">Reference proteome</keyword>
<dbReference type="PANTHER" id="PTHR46060">
    <property type="entry name" value="MARINER MOS1 TRANSPOSASE-LIKE PROTEIN"/>
    <property type="match status" value="1"/>
</dbReference>
<reference evidence="1" key="1">
    <citation type="journal article" date="2023" name="Insect Mol. Biol.">
        <title>Genome sequencing provides insights into the evolution of gene families encoding plant cell wall-degrading enzymes in longhorned beetles.</title>
        <authorList>
            <person name="Shin N.R."/>
            <person name="Okamura Y."/>
            <person name="Kirsch R."/>
            <person name="Pauchet Y."/>
        </authorList>
    </citation>
    <scope>NUCLEOTIDE SEQUENCE</scope>
    <source>
        <strain evidence="1">AMC_N1</strain>
    </source>
</reference>
<dbReference type="Proteomes" id="UP001162162">
    <property type="component" value="Unassembled WGS sequence"/>
</dbReference>
<protein>
    <recommendedName>
        <fullName evidence="3">Mos1 transposase HTH domain-containing protein</fullName>
    </recommendedName>
</protein>
<gene>
    <name evidence="1" type="ORF">NQ318_010871</name>
</gene>
<comment type="caution">
    <text evidence="1">The sequence shown here is derived from an EMBL/GenBank/DDBJ whole genome shotgun (WGS) entry which is preliminary data.</text>
</comment>